<dbReference type="AlphaFoldDB" id="A0A1I0DUC7"/>
<reference evidence="2" key="2">
    <citation type="journal article" date="2020" name="mSystems">
        <title>Genome- and Community-Level Interaction Insights into Carbon Utilization and Element Cycling Functions of Hydrothermarchaeota in Hydrothermal Sediment.</title>
        <authorList>
            <person name="Zhou Z."/>
            <person name="Liu Y."/>
            <person name="Xu W."/>
            <person name="Pan J."/>
            <person name="Luo Z.H."/>
            <person name="Li M."/>
        </authorList>
    </citation>
    <scope>NUCLEOTIDE SEQUENCE [LARGE SCALE GENOMIC DNA]</scope>
    <source>
        <strain evidence="2">SpSt-200</strain>
    </source>
</reference>
<dbReference type="RefSeq" id="WP_074888656.1">
    <property type="nucleotide sequence ID" value="NZ_FOHW01000011.1"/>
</dbReference>
<dbReference type="EMBL" id="DSIN01000018">
    <property type="protein sequence ID" value="HEF25774.1"/>
    <property type="molecule type" value="Genomic_DNA"/>
</dbReference>
<evidence type="ECO:0000313" key="3">
    <source>
        <dbReference type="EMBL" id="SET36225.1"/>
    </source>
</evidence>
<evidence type="ECO:0000256" key="1">
    <source>
        <dbReference type="SAM" id="Phobius"/>
    </source>
</evidence>
<proteinExistence type="predicted"/>
<keyword evidence="1" id="KW-0472">Membrane</keyword>
<organism evidence="3 4">
    <name type="scientific">Pseudomonas graminis</name>
    <dbReference type="NCBI Taxonomy" id="158627"/>
    <lineage>
        <taxon>Bacteria</taxon>
        <taxon>Pseudomonadati</taxon>
        <taxon>Pseudomonadota</taxon>
        <taxon>Gammaproteobacteria</taxon>
        <taxon>Pseudomonadales</taxon>
        <taxon>Pseudomonadaceae</taxon>
        <taxon>Pseudomonas</taxon>
    </lineage>
</organism>
<protein>
    <submittedName>
        <fullName evidence="3">Uncharacterized protein</fullName>
    </submittedName>
</protein>
<feature type="transmembrane region" description="Helical" evidence="1">
    <location>
        <begin position="12"/>
        <end position="32"/>
    </location>
</feature>
<feature type="transmembrane region" description="Helical" evidence="1">
    <location>
        <begin position="100"/>
        <end position="121"/>
    </location>
</feature>
<sequence>MAALISYNVAVWLGFVDFVLTFIHLVSSYIFFLKYMERIEDHLSDIEMIGLHADYYGDTWLGRRMRESFITMILVMPGAFKRQEVIPLYKLQKLPRHFRFWIRFFFYSALILLGALGLICLRLKMGRP</sequence>
<evidence type="ECO:0000313" key="2">
    <source>
        <dbReference type="EMBL" id="HEF25774.1"/>
    </source>
</evidence>
<name>A0A1I0DUC7_9PSED</name>
<accession>A0A1I0DUC7</accession>
<dbReference type="EMBL" id="FOHW01000011">
    <property type="protein sequence ID" value="SET36225.1"/>
    <property type="molecule type" value="Genomic_DNA"/>
</dbReference>
<dbReference type="Proteomes" id="UP000182332">
    <property type="component" value="Unassembled WGS sequence"/>
</dbReference>
<gene>
    <name evidence="2" type="ORF">ENP23_08355</name>
    <name evidence="3" type="ORF">SAMN05216197_111128</name>
</gene>
<reference evidence="3 4" key="1">
    <citation type="submission" date="2016-10" db="EMBL/GenBank/DDBJ databases">
        <authorList>
            <person name="de Groot N.N."/>
        </authorList>
    </citation>
    <scope>NUCLEOTIDE SEQUENCE [LARGE SCALE GENOMIC DNA]</scope>
    <source>
        <strain evidence="3 4">DSM 11363</strain>
    </source>
</reference>
<keyword evidence="1" id="KW-0812">Transmembrane</keyword>
<dbReference type="OrthoDB" id="7025543at2"/>
<keyword evidence="1" id="KW-1133">Transmembrane helix</keyword>
<evidence type="ECO:0000313" key="4">
    <source>
        <dbReference type="Proteomes" id="UP000182332"/>
    </source>
</evidence>